<feature type="domain" description="Transposase InsH N-terminal" evidence="1">
    <location>
        <begin position="15"/>
        <end position="109"/>
    </location>
</feature>
<comment type="caution">
    <text evidence="3">The sequence shown here is derived from an EMBL/GenBank/DDBJ whole genome shotgun (WGS) entry which is preliminary data.</text>
</comment>
<dbReference type="NCBIfam" id="NF033551">
    <property type="entry name" value="transpos_IS1182"/>
    <property type="match status" value="1"/>
</dbReference>
<name>A0A4U1CV64_9BACI</name>
<dbReference type="InterPro" id="IPR008490">
    <property type="entry name" value="Transposase_InsH_N"/>
</dbReference>
<dbReference type="InterPro" id="IPR025668">
    <property type="entry name" value="Tnp_DDE_dom"/>
</dbReference>
<dbReference type="OrthoDB" id="9789070at2"/>
<evidence type="ECO:0000259" key="1">
    <source>
        <dbReference type="Pfam" id="PF05598"/>
    </source>
</evidence>
<accession>A0A4U1CV64</accession>
<organism evidence="3 4">
    <name type="scientific">Robertmurraya kyonggiensis</name>
    <dbReference type="NCBI Taxonomy" id="1037680"/>
    <lineage>
        <taxon>Bacteria</taxon>
        <taxon>Bacillati</taxon>
        <taxon>Bacillota</taxon>
        <taxon>Bacilli</taxon>
        <taxon>Bacillales</taxon>
        <taxon>Bacillaceae</taxon>
        <taxon>Robertmurraya</taxon>
    </lineage>
</organism>
<sequence>MLKNKNTQLSIYSLLYDKIPKNHTLKLLIEAIDFSFFNDLLEHSFNKYYGRPSIEPELMVKILILQRLYDLSDERVIAEASLNLAYMYFLGIDPDDTLPDPSLLAKFRTTKLEEAILDDMIIELIKQCVEKNIISDTGVSIDSTHSSANTGKLFPEKVMSRLAKKIFKTAQEEEIELPDTINQEIPDTREIKDPKEANEKMKNYLEETISSVESIPGIEQNTQLKEVLENAKEIIEDPKFMEFKGVRSLVDQEARVGYKSKTDNFFGYKMEYMISTENRMITAVRVHNGAYVDGTRFEELLELTKKSLPSITEVYGDKAYFKKAILDKIVEIEATPYIPVSESAYRIDEEQFSYNKDSDQWFCAQGNQTTTKKHYKRKCGKQSYNYYFELEKCRNCPVRDLCIPSNNTVRKVLAVGINTPEFYEYSQQQKNEEFKEKYKKRACQEWKNGEMKNFHGLNRAKGYGLKSMSIQAKLTALAVNLKRIAGILSSKAAI</sequence>
<reference evidence="3 4" key="1">
    <citation type="journal article" date="2011" name="J. Microbiol.">
        <title>Bacillus kyonggiensis sp. nov., isolated from soil of a lettuce field.</title>
        <authorList>
            <person name="Dong K."/>
            <person name="Lee S."/>
        </authorList>
    </citation>
    <scope>NUCLEOTIDE SEQUENCE [LARGE SCALE GENOMIC DNA]</scope>
    <source>
        <strain evidence="3 4">NB22</strain>
    </source>
</reference>
<dbReference type="InterPro" id="IPR047629">
    <property type="entry name" value="IS1182_transpos"/>
</dbReference>
<dbReference type="Pfam" id="PF13751">
    <property type="entry name" value="DDE_Tnp_1_6"/>
    <property type="match status" value="1"/>
</dbReference>
<dbReference type="PANTHER" id="PTHR33408:SF2">
    <property type="entry name" value="TRANSPOSASE DDE DOMAIN-CONTAINING PROTEIN"/>
    <property type="match status" value="1"/>
</dbReference>
<dbReference type="AlphaFoldDB" id="A0A4U1CV64"/>
<feature type="domain" description="Transposase DDE" evidence="2">
    <location>
        <begin position="363"/>
        <end position="484"/>
    </location>
</feature>
<proteinExistence type="predicted"/>
<evidence type="ECO:0000259" key="2">
    <source>
        <dbReference type="Pfam" id="PF13751"/>
    </source>
</evidence>
<dbReference type="EMBL" id="SWBM01000035">
    <property type="protein sequence ID" value="TKC11882.1"/>
    <property type="molecule type" value="Genomic_DNA"/>
</dbReference>
<protein>
    <submittedName>
        <fullName evidence="3">IS1182 family transposase</fullName>
    </submittedName>
</protein>
<evidence type="ECO:0000313" key="3">
    <source>
        <dbReference type="EMBL" id="TKC11882.1"/>
    </source>
</evidence>
<keyword evidence="4" id="KW-1185">Reference proteome</keyword>
<gene>
    <name evidence="3" type="ORF">FA727_23665</name>
</gene>
<dbReference type="Pfam" id="PF05598">
    <property type="entry name" value="DUF772"/>
    <property type="match status" value="1"/>
</dbReference>
<dbReference type="Proteomes" id="UP000307756">
    <property type="component" value="Unassembled WGS sequence"/>
</dbReference>
<dbReference type="PANTHER" id="PTHR33408">
    <property type="entry name" value="TRANSPOSASE"/>
    <property type="match status" value="1"/>
</dbReference>
<evidence type="ECO:0000313" key="4">
    <source>
        <dbReference type="Proteomes" id="UP000307756"/>
    </source>
</evidence>